<dbReference type="Gene3D" id="3.10.450.50">
    <property type="match status" value="1"/>
</dbReference>
<dbReference type="InterPro" id="IPR009959">
    <property type="entry name" value="Cyclase_SnoaL-like"/>
</dbReference>
<sequence>MATQYLADRNGWLSFRSSTPVLYITAEDDEFDLETMKAWRDEGFIVKYIAFGKGGKQYVNTLYKLGDGMGIGERYAIVAFGDAAAVCLEIFSEPKTATSKLCSLVAYYPTSIPDTRHRFTSSFRVLVHLAEGTNGHEETVGVTRRPEVLGIQGKRKTVRKRVTPGIGAGGLQDKIVYPCFTYEGVDAGFAEHDLDEYDAVADAIAWSRSLSTVRRGFSAEVDLERVWEENEEQKYRGKNVDKLLDTYVKSPTPYLNFTPTMTGGHGRAELHRFYKDYFLAHAPPTMHMRLISRTIGTDRIVDELYIQFKHTCQIPWILPGVAPTNQKVEIVVVSIVAFRAGKVWCERVYWDQASVLFQVGLLDPEEVPEKAKEAGLEMLPVSGSEAARKVMDVESEEANDMIDDW</sequence>
<evidence type="ECO:0000313" key="1">
    <source>
        <dbReference type="EMBL" id="KAF2849095.1"/>
    </source>
</evidence>
<dbReference type="OrthoDB" id="5440at2759"/>
<dbReference type="PANTHER" id="PTHR38436:SF3">
    <property type="entry name" value="CARBOXYMETHYLENEBUTENOLIDASE-RELATED"/>
    <property type="match status" value="1"/>
</dbReference>
<organism evidence="1 2">
    <name type="scientific">Plenodomus tracheiphilus IPT5</name>
    <dbReference type="NCBI Taxonomy" id="1408161"/>
    <lineage>
        <taxon>Eukaryota</taxon>
        <taxon>Fungi</taxon>
        <taxon>Dikarya</taxon>
        <taxon>Ascomycota</taxon>
        <taxon>Pezizomycotina</taxon>
        <taxon>Dothideomycetes</taxon>
        <taxon>Pleosporomycetidae</taxon>
        <taxon>Pleosporales</taxon>
        <taxon>Pleosporineae</taxon>
        <taxon>Leptosphaeriaceae</taxon>
        <taxon>Plenodomus</taxon>
    </lineage>
</organism>
<evidence type="ECO:0000313" key="2">
    <source>
        <dbReference type="Proteomes" id="UP000799423"/>
    </source>
</evidence>
<dbReference type="GO" id="GO:0016787">
    <property type="term" value="F:hydrolase activity"/>
    <property type="evidence" value="ECO:0007669"/>
    <property type="project" value="UniProtKB-KW"/>
</dbReference>
<dbReference type="GO" id="GO:0030638">
    <property type="term" value="P:polyketide metabolic process"/>
    <property type="evidence" value="ECO:0007669"/>
    <property type="project" value="InterPro"/>
</dbReference>
<accession>A0A6A7B3U4</accession>
<gene>
    <name evidence="1" type="ORF">T440DRAFT_137124</name>
</gene>
<dbReference type="InterPro" id="IPR032710">
    <property type="entry name" value="NTF2-like_dom_sf"/>
</dbReference>
<protein>
    <submittedName>
        <fullName evidence="1">Dienelactone hydrolase</fullName>
    </submittedName>
</protein>
<dbReference type="SUPFAM" id="SSF54427">
    <property type="entry name" value="NTF2-like"/>
    <property type="match status" value="1"/>
</dbReference>
<dbReference type="PANTHER" id="PTHR38436">
    <property type="entry name" value="POLYKETIDE CYCLASE SNOAL-LIKE DOMAIN"/>
    <property type="match status" value="1"/>
</dbReference>
<keyword evidence="1" id="KW-0378">Hydrolase</keyword>
<keyword evidence="2" id="KW-1185">Reference proteome</keyword>
<proteinExistence type="predicted"/>
<reference evidence="1" key="1">
    <citation type="submission" date="2020-01" db="EMBL/GenBank/DDBJ databases">
        <authorList>
            <consortium name="DOE Joint Genome Institute"/>
            <person name="Haridas S."/>
            <person name="Albert R."/>
            <person name="Binder M."/>
            <person name="Bloem J."/>
            <person name="Labutti K."/>
            <person name="Salamov A."/>
            <person name="Andreopoulos B."/>
            <person name="Baker S.E."/>
            <person name="Barry K."/>
            <person name="Bills G."/>
            <person name="Bluhm B.H."/>
            <person name="Cannon C."/>
            <person name="Castanera R."/>
            <person name="Culley D.E."/>
            <person name="Daum C."/>
            <person name="Ezra D."/>
            <person name="Gonzalez J.B."/>
            <person name="Henrissat B."/>
            <person name="Kuo A."/>
            <person name="Liang C."/>
            <person name="Lipzen A."/>
            <person name="Lutzoni F."/>
            <person name="Magnuson J."/>
            <person name="Mondo S."/>
            <person name="Nolan M."/>
            <person name="Ohm R."/>
            <person name="Pangilinan J."/>
            <person name="Park H.-J."/>
            <person name="Ramirez L."/>
            <person name="Alfaro M."/>
            <person name="Sun H."/>
            <person name="Tritt A."/>
            <person name="Yoshinaga Y."/>
            <person name="Zwiers L.-H."/>
            <person name="Turgeon B.G."/>
            <person name="Goodwin S.B."/>
            <person name="Spatafora J.W."/>
            <person name="Crous P.W."/>
            <person name="Grigoriev I.V."/>
        </authorList>
    </citation>
    <scope>NUCLEOTIDE SEQUENCE</scope>
    <source>
        <strain evidence="1">IPT5</strain>
    </source>
</reference>
<dbReference type="AlphaFoldDB" id="A0A6A7B3U4"/>
<dbReference type="EMBL" id="MU006313">
    <property type="protein sequence ID" value="KAF2849095.1"/>
    <property type="molecule type" value="Genomic_DNA"/>
</dbReference>
<dbReference type="Proteomes" id="UP000799423">
    <property type="component" value="Unassembled WGS sequence"/>
</dbReference>
<name>A0A6A7B3U4_9PLEO</name>